<sequence length="309" mass="32554">MTQPAEITSRSWFMVLALGVVWGATFLVIELALQGITPFWLAAARIAFAATLTVAVWGLRGFPLFLTEQKDWPALAFAGAFSAAIPFALLSWGQQFVTSAFAGVSMAAVALMVLPLAHFLVPGERMTLRRTIGFLIGFAGVAVLIGGQALATTGAALEPWGRVACLGAAACYAISSVMMRRLPPIDGIGLAAMPLIFGSLFVVPMAWIAEGPPPLPDGRTLMLLALLGLIPTAGANLLRVLVIRSAGPVFMSLTNYIVPLCSVTLGALLLGEPLHRSLLLALVLILTGVALSQYGALRRMFRRAGEKSG</sequence>
<evidence type="ECO:0000256" key="6">
    <source>
        <dbReference type="SAM" id="Phobius"/>
    </source>
</evidence>
<evidence type="ECO:0000256" key="3">
    <source>
        <dbReference type="ARBA" id="ARBA00022692"/>
    </source>
</evidence>
<feature type="transmembrane region" description="Helical" evidence="6">
    <location>
        <begin position="221"/>
        <end position="241"/>
    </location>
</feature>
<feature type="transmembrane region" description="Helical" evidence="6">
    <location>
        <begin position="132"/>
        <end position="153"/>
    </location>
</feature>
<dbReference type="PANTHER" id="PTHR32322:SF2">
    <property type="entry name" value="EAMA DOMAIN-CONTAINING PROTEIN"/>
    <property type="match status" value="1"/>
</dbReference>
<evidence type="ECO:0000313" key="8">
    <source>
        <dbReference type="EMBL" id="SMC72048.1"/>
    </source>
</evidence>
<feature type="transmembrane region" description="Helical" evidence="6">
    <location>
        <begin position="253"/>
        <end position="271"/>
    </location>
</feature>
<evidence type="ECO:0000256" key="1">
    <source>
        <dbReference type="ARBA" id="ARBA00004141"/>
    </source>
</evidence>
<keyword evidence="9" id="KW-1185">Reference proteome</keyword>
<feature type="domain" description="EamA" evidence="7">
    <location>
        <begin position="160"/>
        <end position="291"/>
    </location>
</feature>
<name>A0A1W2BHY9_9RHOB</name>
<dbReference type="InterPro" id="IPR000620">
    <property type="entry name" value="EamA_dom"/>
</dbReference>
<dbReference type="PANTHER" id="PTHR32322">
    <property type="entry name" value="INNER MEMBRANE TRANSPORTER"/>
    <property type="match status" value="1"/>
</dbReference>
<dbReference type="InterPro" id="IPR050638">
    <property type="entry name" value="AA-Vitamin_Transporters"/>
</dbReference>
<protein>
    <submittedName>
        <fullName evidence="8">Permease of the drug/metabolite transporter (DMT) superfamily</fullName>
    </submittedName>
</protein>
<feature type="transmembrane region" description="Helical" evidence="6">
    <location>
        <begin position="159"/>
        <end position="178"/>
    </location>
</feature>
<comment type="similarity">
    <text evidence="2">Belongs to the EamA transporter family.</text>
</comment>
<evidence type="ECO:0000256" key="4">
    <source>
        <dbReference type="ARBA" id="ARBA00022989"/>
    </source>
</evidence>
<dbReference type="InterPro" id="IPR037185">
    <property type="entry name" value="EmrE-like"/>
</dbReference>
<dbReference type="EMBL" id="FWYD01000004">
    <property type="protein sequence ID" value="SMC72048.1"/>
    <property type="molecule type" value="Genomic_DNA"/>
</dbReference>
<dbReference type="Proteomes" id="UP000192330">
    <property type="component" value="Unassembled WGS sequence"/>
</dbReference>
<gene>
    <name evidence="8" type="ORF">SAMN06295998_10420</name>
</gene>
<feature type="transmembrane region" description="Helical" evidence="6">
    <location>
        <begin position="99"/>
        <end position="120"/>
    </location>
</feature>
<dbReference type="RefSeq" id="WP_179141445.1">
    <property type="nucleotide sequence ID" value="NZ_FWYD01000004.1"/>
</dbReference>
<evidence type="ECO:0000256" key="2">
    <source>
        <dbReference type="ARBA" id="ARBA00007362"/>
    </source>
</evidence>
<keyword evidence="5 6" id="KW-0472">Membrane</keyword>
<dbReference type="SUPFAM" id="SSF103481">
    <property type="entry name" value="Multidrug resistance efflux transporter EmrE"/>
    <property type="match status" value="2"/>
</dbReference>
<dbReference type="STRING" id="1387277.SAMN06295998_10420"/>
<reference evidence="8 9" key="1">
    <citation type="submission" date="2017-04" db="EMBL/GenBank/DDBJ databases">
        <authorList>
            <person name="Afonso C.L."/>
            <person name="Miller P.J."/>
            <person name="Scott M.A."/>
            <person name="Spackman E."/>
            <person name="Goraichik I."/>
            <person name="Dimitrov K.M."/>
            <person name="Suarez D.L."/>
            <person name="Swayne D.E."/>
        </authorList>
    </citation>
    <scope>NUCLEOTIDE SEQUENCE [LARGE SCALE GENOMIC DNA]</scope>
    <source>
        <strain evidence="8 9">CGMCC 1.12644</strain>
    </source>
</reference>
<proteinExistence type="inferred from homology"/>
<feature type="transmembrane region" description="Helical" evidence="6">
    <location>
        <begin position="190"/>
        <end position="209"/>
    </location>
</feature>
<comment type="subcellular location">
    <subcellularLocation>
        <location evidence="1">Membrane</location>
        <topology evidence="1">Multi-pass membrane protein</topology>
    </subcellularLocation>
</comment>
<keyword evidence="4 6" id="KW-1133">Transmembrane helix</keyword>
<evidence type="ECO:0000259" key="7">
    <source>
        <dbReference type="Pfam" id="PF00892"/>
    </source>
</evidence>
<dbReference type="Pfam" id="PF00892">
    <property type="entry name" value="EamA"/>
    <property type="match status" value="2"/>
</dbReference>
<dbReference type="GO" id="GO:0016020">
    <property type="term" value="C:membrane"/>
    <property type="evidence" value="ECO:0007669"/>
    <property type="project" value="UniProtKB-SubCell"/>
</dbReference>
<organism evidence="8 9">
    <name type="scientific">Primorskyibacter flagellatus</name>
    <dbReference type="NCBI Taxonomy" id="1387277"/>
    <lineage>
        <taxon>Bacteria</taxon>
        <taxon>Pseudomonadati</taxon>
        <taxon>Pseudomonadota</taxon>
        <taxon>Alphaproteobacteria</taxon>
        <taxon>Rhodobacterales</taxon>
        <taxon>Roseobacteraceae</taxon>
        <taxon>Primorskyibacter</taxon>
    </lineage>
</organism>
<evidence type="ECO:0000313" key="9">
    <source>
        <dbReference type="Proteomes" id="UP000192330"/>
    </source>
</evidence>
<feature type="transmembrane region" description="Helical" evidence="6">
    <location>
        <begin position="12"/>
        <end position="33"/>
    </location>
</feature>
<dbReference type="AlphaFoldDB" id="A0A1W2BHY9"/>
<feature type="transmembrane region" description="Helical" evidence="6">
    <location>
        <begin position="39"/>
        <end position="60"/>
    </location>
</feature>
<accession>A0A1W2BHY9</accession>
<feature type="domain" description="EamA" evidence="7">
    <location>
        <begin position="13"/>
        <end position="145"/>
    </location>
</feature>
<feature type="transmembrane region" description="Helical" evidence="6">
    <location>
        <begin position="277"/>
        <end position="297"/>
    </location>
</feature>
<feature type="transmembrane region" description="Helical" evidence="6">
    <location>
        <begin position="72"/>
        <end position="93"/>
    </location>
</feature>
<evidence type="ECO:0000256" key="5">
    <source>
        <dbReference type="ARBA" id="ARBA00023136"/>
    </source>
</evidence>
<keyword evidence="3 6" id="KW-0812">Transmembrane</keyword>